<dbReference type="Pfam" id="PF19867">
    <property type="entry name" value="DUF6340"/>
    <property type="match status" value="1"/>
</dbReference>
<dbReference type="EMBL" id="FQZI01000002">
    <property type="protein sequence ID" value="SHI73279.1"/>
    <property type="molecule type" value="Genomic_DNA"/>
</dbReference>
<dbReference type="STRING" id="415425.SAMN05444363_1483"/>
<evidence type="ECO:0008006" key="4">
    <source>
        <dbReference type="Google" id="ProtNLM"/>
    </source>
</evidence>
<feature type="chain" id="PRO_5012816274" description="Tetratricopeptide repeat-containing protein" evidence="1">
    <location>
        <begin position="21"/>
        <end position="346"/>
    </location>
</feature>
<dbReference type="Proteomes" id="UP000184488">
    <property type="component" value="Unassembled WGS sequence"/>
</dbReference>
<evidence type="ECO:0000313" key="3">
    <source>
        <dbReference type="Proteomes" id="UP000184488"/>
    </source>
</evidence>
<keyword evidence="1" id="KW-0732">Signal</keyword>
<organism evidence="2 3">
    <name type="scientific">Flavobacterium terrae</name>
    <dbReference type="NCBI Taxonomy" id="415425"/>
    <lineage>
        <taxon>Bacteria</taxon>
        <taxon>Pseudomonadati</taxon>
        <taxon>Bacteroidota</taxon>
        <taxon>Flavobacteriia</taxon>
        <taxon>Flavobacteriales</taxon>
        <taxon>Flavobacteriaceae</taxon>
        <taxon>Flavobacterium</taxon>
    </lineage>
</organism>
<accession>A0A1M6DJQ1</accession>
<dbReference type="RefSeq" id="WP_073310010.1">
    <property type="nucleotide sequence ID" value="NZ_FQZI01000002.1"/>
</dbReference>
<sequence length="346" mass="38848">MIKNYLYLFLAIIISSCSSTNLMTLRVTEPAPIFITTNDLKIGIINRTASTKENSSLDVIDKILSAEGKNLDKHGSNASIQGLLTELKKNQQVKSTIILDSSKFKNMGLAVFPEAISWDKAEKICNENNLNVIYELSFYDTDARVDYKTSTSQLANPLGIKIPVIEHQATINTLIKTGWRIYYPQQKVLIDEYVANNNVVLSGKGVNPVRAIEAIIGRKEAVLNISDRIGQSYATKLLPYYTRVSRDYYVKGTNNFEIGKRRAQTGDWDGAAELWALETKNSNPKIAGRACYNMAIINEINGNLDTAIEWASKSYTDYGDKLGLRYINMLKNRVKKQKLLESENPK</sequence>
<dbReference type="AlphaFoldDB" id="A0A1M6DJQ1"/>
<keyword evidence="3" id="KW-1185">Reference proteome</keyword>
<proteinExistence type="predicted"/>
<reference evidence="3" key="1">
    <citation type="submission" date="2016-11" db="EMBL/GenBank/DDBJ databases">
        <authorList>
            <person name="Varghese N."/>
            <person name="Submissions S."/>
        </authorList>
    </citation>
    <scope>NUCLEOTIDE SEQUENCE [LARGE SCALE GENOMIC DNA]</scope>
    <source>
        <strain evidence="3">DSM 18829</strain>
    </source>
</reference>
<dbReference type="OrthoDB" id="632318at2"/>
<name>A0A1M6DJQ1_9FLAO</name>
<dbReference type="PROSITE" id="PS51257">
    <property type="entry name" value="PROKAR_LIPOPROTEIN"/>
    <property type="match status" value="1"/>
</dbReference>
<evidence type="ECO:0000256" key="1">
    <source>
        <dbReference type="SAM" id="SignalP"/>
    </source>
</evidence>
<feature type="signal peptide" evidence="1">
    <location>
        <begin position="1"/>
        <end position="20"/>
    </location>
</feature>
<gene>
    <name evidence="2" type="ORF">SAMN05444363_1483</name>
</gene>
<evidence type="ECO:0000313" key="2">
    <source>
        <dbReference type="EMBL" id="SHI73279.1"/>
    </source>
</evidence>
<dbReference type="InterPro" id="IPR045921">
    <property type="entry name" value="DUF6340"/>
</dbReference>
<protein>
    <recommendedName>
        <fullName evidence="4">Tetratricopeptide repeat-containing protein</fullName>
    </recommendedName>
</protein>